<comment type="caution">
    <text evidence="2">The sequence shown here is derived from an EMBL/GenBank/DDBJ whole genome shotgun (WGS) entry which is preliminary data.</text>
</comment>
<sequence>MANITHKMTLSTTDPNNDIGLLKIRQADEETQTLAVEITENGLPKSYEGFQVFFCAKLGQSEGLGIVEQKLNPEEMTSPESGKLEYTMRDEDWQQIGRQTAYFSFRKMTDDYTYVEQFSTRNFYYDVLKSVFSDGIEEVRKDGSTYVWTFEDLLRLFKEYIASGKSDWEEFVEQNKEIIESVDPGGKLLNEVIEARKPENEDSFSSLGERLNLMTKHLDEKAYQVATIAEMKAFNFSSGDLVETSGYYLKNDGGGAIYQILDSDKISDGGIVHDLANGLKAIMVIRNETVDVRQFGAKPDYNTNVTDNYQQITQAISASAKVTFGDANSYFISKQLVINKDIEIDGKGSYLYSEQGLILETNTNKKIKINLLKIVNLNLNKQGIGVEVRNTDQYLWGAHVMLSDTNIAGFNVGFKGDALFANQLTNMIVSECNIAYAFSGKNHLSNQNENHRISALDCKIGLVLENTRNTHFTLCTFEKVDRAIICTSDCLDIKFDTCWFEVIREASCTFGSINLDTLSITEDKVANPNIYFNNLRFYSEGYSDSFFSNGNKFMASYGNYNNSYRYEDNIDNFMLSGIYYKNYANKDISIASISTGTVNQINKDTVFGPKQVTTGTGISGGFYATIPIKKEDILRANHVYLLKVKIYTSKEAAVSMYPDDNIFTENTNLVSISSPGIPSVKEGWIEATRIVKMKNDLSAYTTASIVIRLYNYTGTIDLELTDPVCIDLSEVFGIGKEPDINLNKKIGKYFSYVPQNQYGLTGLAMNLENGGASSERPPRPITRKFFSYFDTTLNKPIWYNGKDWVDSQGIVVT</sequence>
<gene>
    <name evidence="2" type="ORF">P7D39_08570</name>
</gene>
<feature type="domain" description="BppU N-terminal" evidence="1">
    <location>
        <begin position="6"/>
        <end position="158"/>
    </location>
</feature>
<evidence type="ECO:0000313" key="2">
    <source>
        <dbReference type="EMBL" id="MDT2597057.1"/>
    </source>
</evidence>
<dbReference type="InterPro" id="IPR018913">
    <property type="entry name" value="BppU_N"/>
</dbReference>
<dbReference type="Gene3D" id="6.10.250.1350">
    <property type="match status" value="1"/>
</dbReference>
<dbReference type="InterPro" id="IPR012334">
    <property type="entry name" value="Pectin_lyas_fold"/>
</dbReference>
<dbReference type="Proteomes" id="UP001256547">
    <property type="component" value="Unassembled WGS sequence"/>
</dbReference>
<evidence type="ECO:0000313" key="3">
    <source>
        <dbReference type="Proteomes" id="UP001256547"/>
    </source>
</evidence>
<dbReference type="EMBL" id="JARPYR010000015">
    <property type="protein sequence ID" value="MDT2597057.1"/>
    <property type="molecule type" value="Genomic_DNA"/>
</dbReference>
<dbReference type="Gene3D" id="2.60.40.3350">
    <property type="match status" value="1"/>
</dbReference>
<keyword evidence="3" id="KW-1185">Reference proteome</keyword>
<accession>A0ABU3EQC1</accession>
<dbReference type="Gene3D" id="2.160.20.10">
    <property type="entry name" value="Single-stranded right-handed beta-helix, Pectin lyase-like"/>
    <property type="match status" value="1"/>
</dbReference>
<name>A0ABU3EQC1_9ENTE</name>
<dbReference type="RefSeq" id="WP_311924764.1">
    <property type="nucleotide sequence ID" value="NZ_JARPYR010000015.1"/>
</dbReference>
<dbReference type="Pfam" id="PF10651">
    <property type="entry name" value="BppU_N"/>
    <property type="match status" value="1"/>
</dbReference>
<protein>
    <submittedName>
        <fullName evidence="2">BppU family phage baseplate upper protein</fullName>
    </submittedName>
</protein>
<proteinExistence type="predicted"/>
<reference evidence="2 3" key="1">
    <citation type="submission" date="2023-03" db="EMBL/GenBank/DDBJ databases">
        <authorList>
            <person name="Shen W."/>
            <person name="Cai J."/>
        </authorList>
    </citation>
    <scope>NUCLEOTIDE SEQUENCE [LARGE SCALE GENOMIC DNA]</scope>
    <source>
        <strain evidence="2 3">P72-2</strain>
    </source>
</reference>
<evidence type="ECO:0000259" key="1">
    <source>
        <dbReference type="Pfam" id="PF10651"/>
    </source>
</evidence>
<organism evidence="2 3">
    <name type="scientific">Enterococcus dongliensis</name>
    <dbReference type="NCBI Taxonomy" id="2559925"/>
    <lineage>
        <taxon>Bacteria</taxon>
        <taxon>Bacillati</taxon>
        <taxon>Bacillota</taxon>
        <taxon>Bacilli</taxon>
        <taxon>Lactobacillales</taxon>
        <taxon>Enterococcaceae</taxon>
        <taxon>Enterococcus</taxon>
    </lineage>
</organism>